<organism evidence="2 3">
    <name type="scientific">Filobacillus milosensis</name>
    <dbReference type="NCBI Taxonomy" id="94137"/>
    <lineage>
        <taxon>Bacteria</taxon>
        <taxon>Bacillati</taxon>
        <taxon>Bacillota</taxon>
        <taxon>Bacilli</taxon>
        <taxon>Bacillales</taxon>
        <taxon>Bacillaceae</taxon>
        <taxon>Filobacillus</taxon>
    </lineage>
</organism>
<keyword evidence="3" id="KW-1185">Reference proteome</keyword>
<evidence type="ECO:0000259" key="1">
    <source>
        <dbReference type="Pfam" id="PF07995"/>
    </source>
</evidence>
<dbReference type="PANTHER" id="PTHR19328">
    <property type="entry name" value="HEDGEHOG-INTERACTING PROTEIN"/>
    <property type="match status" value="1"/>
</dbReference>
<proteinExistence type="predicted"/>
<dbReference type="OrthoDB" id="9770043at2"/>
<sequence>MTRLTLIICTFLLVTACTSKTSGDNSLETSKGVVANTQLEEKAPIRLNEEDRVTLVEKLAIPWSIDKHEETFYVTERTGRLLEINERGEINEQELILSHEVLPYGEGGLLGFVLAPDFEESKQAYVYHTYQHDNQILNRVVLLEKNYNQWEEVNVIIEGIPGAQYHNGGRLEIGSDNKLYVTTGDAINRMQAQNLDSLAGKILRVNLDGSIPEDNPFRGSFIYSYGHRNPQGMTWDENGTMYSSEHGNSAHDEINIIKSGGNYGWPLIEGDQERQGMISPIYHTGNNTWAPSGMDYYNGKLYIAGLRGSKIISYDIETGKAVTSYEDSGRMRDIYIKNGYLYTITSNRDGRGNPDENDDQLLRLKLKGES</sequence>
<feature type="domain" description="Glucose/Sorbosone dehydrogenase" evidence="1">
    <location>
        <begin position="60"/>
        <end position="351"/>
    </location>
</feature>
<dbReference type="Proteomes" id="UP000297975">
    <property type="component" value="Unassembled WGS sequence"/>
</dbReference>
<dbReference type="Pfam" id="PF07995">
    <property type="entry name" value="GSDH"/>
    <property type="match status" value="1"/>
</dbReference>
<comment type="caution">
    <text evidence="2">The sequence shown here is derived from an EMBL/GenBank/DDBJ whole genome shotgun (WGS) entry which is preliminary data.</text>
</comment>
<dbReference type="InterPro" id="IPR012938">
    <property type="entry name" value="Glc/Sorbosone_DH"/>
</dbReference>
<name>A0A4Y8IGN5_9BACI</name>
<dbReference type="Gene3D" id="2.120.10.30">
    <property type="entry name" value="TolB, C-terminal domain"/>
    <property type="match status" value="1"/>
</dbReference>
<protein>
    <submittedName>
        <fullName evidence="2">PQQ-dependent sugar dehydrogenase</fullName>
    </submittedName>
</protein>
<dbReference type="InterPro" id="IPR011042">
    <property type="entry name" value="6-blade_b-propeller_TolB-like"/>
</dbReference>
<dbReference type="PROSITE" id="PS51257">
    <property type="entry name" value="PROKAR_LIPOPROTEIN"/>
    <property type="match status" value="1"/>
</dbReference>
<evidence type="ECO:0000313" key="3">
    <source>
        <dbReference type="Proteomes" id="UP000297975"/>
    </source>
</evidence>
<dbReference type="InterPro" id="IPR011041">
    <property type="entry name" value="Quinoprot_gluc/sorb_DH_b-prop"/>
</dbReference>
<evidence type="ECO:0000313" key="2">
    <source>
        <dbReference type="EMBL" id="TFB14607.1"/>
    </source>
</evidence>
<dbReference type="AlphaFoldDB" id="A0A4Y8IGN5"/>
<dbReference type="SUPFAM" id="SSF50952">
    <property type="entry name" value="Soluble quinoprotein glucose dehydrogenase"/>
    <property type="match status" value="1"/>
</dbReference>
<reference evidence="2 3" key="1">
    <citation type="submission" date="2019-03" db="EMBL/GenBank/DDBJ databases">
        <authorList>
            <person name="He R.-H."/>
        </authorList>
    </citation>
    <scope>NUCLEOTIDE SEQUENCE [LARGE SCALE GENOMIC DNA]</scope>
    <source>
        <strain evidence="3">SH 714</strain>
    </source>
</reference>
<gene>
    <name evidence="2" type="ORF">E3U55_13340</name>
</gene>
<dbReference type="PANTHER" id="PTHR19328:SF13">
    <property type="entry name" value="HIPL1 PROTEIN"/>
    <property type="match status" value="1"/>
</dbReference>
<accession>A0A4Y8IGN5</accession>
<dbReference type="RefSeq" id="WP_134340972.1">
    <property type="nucleotide sequence ID" value="NZ_SOPW01000016.1"/>
</dbReference>
<dbReference type="EMBL" id="SOPW01000016">
    <property type="protein sequence ID" value="TFB14607.1"/>
    <property type="molecule type" value="Genomic_DNA"/>
</dbReference>